<reference evidence="5 6" key="1">
    <citation type="submission" date="2016-10" db="EMBL/GenBank/DDBJ databases">
        <authorList>
            <person name="de Groot N.N."/>
        </authorList>
    </citation>
    <scope>NUCLEOTIDE SEQUENCE [LARGE SCALE GENOMIC DNA]</scope>
    <source>
        <strain evidence="5 6">DSM 21799</strain>
    </source>
</reference>
<dbReference type="SUPFAM" id="SSF53850">
    <property type="entry name" value="Periplasmic binding protein-like II"/>
    <property type="match status" value="1"/>
</dbReference>
<comment type="subcellular location">
    <subcellularLocation>
        <location evidence="1">Cell envelope</location>
    </subcellularLocation>
</comment>
<evidence type="ECO:0000256" key="2">
    <source>
        <dbReference type="ARBA" id="ARBA00008520"/>
    </source>
</evidence>
<dbReference type="RefSeq" id="WP_091179500.1">
    <property type="nucleotide sequence ID" value="NZ_FNRY01000001.1"/>
</dbReference>
<dbReference type="AlphaFoldDB" id="A0A1H4J5P5"/>
<dbReference type="PANTHER" id="PTHR43649">
    <property type="entry name" value="ARABINOSE-BINDING PROTEIN-RELATED"/>
    <property type="match status" value="1"/>
</dbReference>
<evidence type="ECO:0000313" key="5">
    <source>
        <dbReference type="EMBL" id="SEB41537.1"/>
    </source>
</evidence>
<dbReference type="OrthoDB" id="8663148at2"/>
<keyword evidence="4" id="KW-0732">Signal</keyword>
<evidence type="ECO:0000313" key="6">
    <source>
        <dbReference type="Proteomes" id="UP000199183"/>
    </source>
</evidence>
<dbReference type="InterPro" id="IPR006311">
    <property type="entry name" value="TAT_signal"/>
</dbReference>
<evidence type="ECO:0000256" key="3">
    <source>
        <dbReference type="ARBA" id="ARBA00022448"/>
    </source>
</evidence>
<dbReference type="PROSITE" id="PS51318">
    <property type="entry name" value="TAT"/>
    <property type="match status" value="1"/>
</dbReference>
<organism evidence="5 6">
    <name type="scientific">Paramicrobacterium humi</name>
    <dbReference type="NCBI Taxonomy" id="640635"/>
    <lineage>
        <taxon>Bacteria</taxon>
        <taxon>Bacillati</taxon>
        <taxon>Actinomycetota</taxon>
        <taxon>Actinomycetes</taxon>
        <taxon>Micrococcales</taxon>
        <taxon>Microbacteriaceae</taxon>
        <taxon>Paramicrobacterium</taxon>
    </lineage>
</organism>
<evidence type="ECO:0000256" key="1">
    <source>
        <dbReference type="ARBA" id="ARBA00004196"/>
    </source>
</evidence>
<dbReference type="STRING" id="640635.SAMN04489806_0503"/>
<evidence type="ECO:0000256" key="4">
    <source>
        <dbReference type="ARBA" id="ARBA00022729"/>
    </source>
</evidence>
<name>A0A1H4J5P5_9MICO</name>
<comment type="similarity">
    <text evidence="2">Belongs to the bacterial solute-binding protein 1 family.</text>
</comment>
<proteinExistence type="inferred from homology"/>
<protein>
    <submittedName>
        <fullName evidence="5">Carbohydrate ABC transporter substrate-binding protein, CUT1 family</fullName>
    </submittedName>
</protein>
<dbReference type="GO" id="GO:0030313">
    <property type="term" value="C:cell envelope"/>
    <property type="evidence" value="ECO:0007669"/>
    <property type="project" value="UniProtKB-SubCell"/>
</dbReference>
<dbReference type="Proteomes" id="UP000199183">
    <property type="component" value="Unassembled WGS sequence"/>
</dbReference>
<dbReference type="InterPro" id="IPR022386">
    <property type="entry name" value="Chitin_NgcE"/>
</dbReference>
<gene>
    <name evidence="5" type="ORF">SAMN04489806_0503</name>
</gene>
<keyword evidence="6" id="KW-1185">Reference proteome</keyword>
<dbReference type="Gene3D" id="3.40.190.10">
    <property type="entry name" value="Periplasmic binding protein-like II"/>
    <property type="match status" value="2"/>
</dbReference>
<dbReference type="InterPro" id="IPR050490">
    <property type="entry name" value="Bact_solute-bd_prot1"/>
</dbReference>
<dbReference type="Pfam" id="PF01547">
    <property type="entry name" value="SBP_bac_1"/>
    <property type="match status" value="1"/>
</dbReference>
<dbReference type="InterPro" id="IPR006059">
    <property type="entry name" value="SBP"/>
</dbReference>
<sequence>MNIENVSVNRRNILRGAVAAAVLIPFSTTLASCATGGGGGGGGGGATGTVSADNPFGIADKSTIDAVIFDGGYGVDYVEYAAKILEKNHDGVSAKVSPSTQIAQELQPRFVGGNPPDLVDNSGAGSIGFNTILDQLEDLTDVIDAKNLEGTKIRDTLYGGVLKPGTFGDKFAAINYVLTIYGVWYSSSLFEEKGWDVPKTWADMKSLGEKAKADGKYLFCWGKEAATYYQTMAIDSAIKQGGDEVRLALENLKEGCWSLPAVQDVFNAMYDIIKAGYIKPGGSGTQFTAAQAQWSLDESAILYPSGSWIENEMKDQTKEGFKMKGFPTPTVDSSSAMPAEAIHSAAGEPFIVPKDGKNVAGGKELLRVMLSKDAATNFCKEKLAPTIVKDLVPEDGFGSTALVSQTDMLSAAGDNIFTHGFVDLYGTNADQLVIWNSFLDGKMDVAKLTKSLQDITDKIRNDDSIKKIEVK</sequence>
<dbReference type="NCBIfam" id="TIGR03851">
    <property type="entry name" value="chitin_NgcE"/>
    <property type="match status" value="1"/>
</dbReference>
<dbReference type="PANTHER" id="PTHR43649:SF31">
    <property type="entry name" value="SN-GLYCEROL-3-PHOSPHATE-BINDING PERIPLASMIC PROTEIN UGPB"/>
    <property type="match status" value="1"/>
</dbReference>
<dbReference type="EMBL" id="FNRY01000001">
    <property type="protein sequence ID" value="SEB41537.1"/>
    <property type="molecule type" value="Genomic_DNA"/>
</dbReference>
<keyword evidence="3" id="KW-0813">Transport</keyword>
<accession>A0A1H4J5P5</accession>